<dbReference type="PANTHER" id="PTHR13935:SF41">
    <property type="entry name" value="TRANSCRIPTION FACTOR ORG2-RELATED"/>
    <property type="match status" value="1"/>
</dbReference>
<evidence type="ECO:0000256" key="2">
    <source>
        <dbReference type="ARBA" id="ARBA00023125"/>
    </source>
</evidence>
<keyword evidence="7" id="KW-1185">Reference proteome</keyword>
<evidence type="ECO:0000313" key="7">
    <source>
        <dbReference type="Proteomes" id="UP000824469"/>
    </source>
</evidence>
<dbReference type="Gene3D" id="4.10.280.10">
    <property type="entry name" value="Helix-loop-helix DNA-binding domain"/>
    <property type="match status" value="1"/>
</dbReference>
<keyword evidence="1" id="KW-0805">Transcription regulation</keyword>
<dbReference type="PANTHER" id="PTHR13935">
    <property type="entry name" value="ACHAETE-SCUTE TRANSCRIPTION FACTOR-RELATED"/>
    <property type="match status" value="1"/>
</dbReference>
<comment type="caution">
    <text evidence="6">The sequence shown here is derived from an EMBL/GenBank/DDBJ whole genome shotgun (WGS) entry which is preliminary data.</text>
</comment>
<organism evidence="6 7">
    <name type="scientific">Taxus chinensis</name>
    <name type="common">Chinese yew</name>
    <name type="synonym">Taxus wallichiana var. chinensis</name>
    <dbReference type="NCBI Taxonomy" id="29808"/>
    <lineage>
        <taxon>Eukaryota</taxon>
        <taxon>Viridiplantae</taxon>
        <taxon>Streptophyta</taxon>
        <taxon>Embryophyta</taxon>
        <taxon>Tracheophyta</taxon>
        <taxon>Spermatophyta</taxon>
        <taxon>Pinopsida</taxon>
        <taxon>Pinidae</taxon>
        <taxon>Conifers II</taxon>
        <taxon>Cupressales</taxon>
        <taxon>Taxaceae</taxon>
        <taxon>Taxus</taxon>
    </lineage>
</organism>
<keyword evidence="4" id="KW-0539">Nucleus</keyword>
<reference evidence="6 7" key="1">
    <citation type="journal article" date="2021" name="Nat. Plants">
        <title>The Taxus genome provides insights into paclitaxel biosynthesis.</title>
        <authorList>
            <person name="Xiong X."/>
            <person name="Gou J."/>
            <person name="Liao Q."/>
            <person name="Li Y."/>
            <person name="Zhou Q."/>
            <person name="Bi G."/>
            <person name="Li C."/>
            <person name="Du R."/>
            <person name="Wang X."/>
            <person name="Sun T."/>
            <person name="Guo L."/>
            <person name="Liang H."/>
            <person name="Lu P."/>
            <person name="Wu Y."/>
            <person name="Zhang Z."/>
            <person name="Ro D.K."/>
            <person name="Shang Y."/>
            <person name="Huang S."/>
            <person name="Yan J."/>
        </authorList>
    </citation>
    <scope>NUCLEOTIDE SEQUENCE [LARGE SCALE GENOMIC DNA]</scope>
    <source>
        <strain evidence="6">Ta-2019</strain>
    </source>
</reference>
<evidence type="ECO:0000259" key="5">
    <source>
        <dbReference type="PROSITE" id="PS50888"/>
    </source>
</evidence>
<dbReference type="CDD" id="cd18914">
    <property type="entry name" value="bHLH_AtORG2_like"/>
    <property type="match status" value="1"/>
</dbReference>
<dbReference type="InterPro" id="IPR015660">
    <property type="entry name" value="MASH1/Ascl1a-like"/>
</dbReference>
<keyword evidence="3" id="KW-0804">Transcription</keyword>
<dbReference type="PROSITE" id="PS50888">
    <property type="entry name" value="BHLH"/>
    <property type="match status" value="1"/>
</dbReference>
<dbReference type="GO" id="GO:0000977">
    <property type="term" value="F:RNA polymerase II transcription regulatory region sequence-specific DNA binding"/>
    <property type="evidence" value="ECO:0007669"/>
    <property type="project" value="TreeGrafter"/>
</dbReference>
<evidence type="ECO:0000313" key="6">
    <source>
        <dbReference type="EMBL" id="KAH9321339.1"/>
    </source>
</evidence>
<feature type="domain" description="BHLH" evidence="5">
    <location>
        <begin position="115"/>
        <end position="167"/>
    </location>
</feature>
<dbReference type="InterPro" id="IPR036638">
    <property type="entry name" value="HLH_DNA-bd_sf"/>
</dbReference>
<dbReference type="AlphaFoldDB" id="A0AA38GDN7"/>
<dbReference type="FunFam" id="4.10.280.10:FF:000074">
    <property type="entry name" value="Transcription factor ORG2"/>
    <property type="match status" value="1"/>
</dbReference>
<proteinExistence type="predicted"/>
<dbReference type="GO" id="GO:0046983">
    <property type="term" value="F:protein dimerization activity"/>
    <property type="evidence" value="ECO:0007669"/>
    <property type="project" value="InterPro"/>
</dbReference>
<name>A0AA38GDN7_TAXCH</name>
<dbReference type="SUPFAM" id="SSF47459">
    <property type="entry name" value="HLH, helix-loop-helix DNA-binding domain"/>
    <property type="match status" value="1"/>
</dbReference>
<keyword evidence="2" id="KW-0238">DNA-binding</keyword>
<evidence type="ECO:0000256" key="3">
    <source>
        <dbReference type="ARBA" id="ARBA00023163"/>
    </source>
</evidence>
<dbReference type="GO" id="GO:0042594">
    <property type="term" value="P:response to starvation"/>
    <property type="evidence" value="ECO:0007669"/>
    <property type="project" value="UniProtKB-ARBA"/>
</dbReference>
<gene>
    <name evidence="6" type="ORF">KI387_015978</name>
</gene>
<evidence type="ECO:0000256" key="1">
    <source>
        <dbReference type="ARBA" id="ARBA00023015"/>
    </source>
</evidence>
<evidence type="ECO:0000256" key="4">
    <source>
        <dbReference type="ARBA" id="ARBA00023242"/>
    </source>
</evidence>
<dbReference type="SMART" id="SM00353">
    <property type="entry name" value="HLH"/>
    <property type="match status" value="1"/>
</dbReference>
<dbReference type="GO" id="GO:0090575">
    <property type="term" value="C:RNA polymerase II transcription regulator complex"/>
    <property type="evidence" value="ECO:0007669"/>
    <property type="project" value="TreeGrafter"/>
</dbReference>
<dbReference type="EMBL" id="JAHRHJ020000003">
    <property type="protein sequence ID" value="KAH9321339.1"/>
    <property type="molecule type" value="Genomic_DNA"/>
</dbReference>
<accession>A0AA38GDN7</accession>
<protein>
    <recommendedName>
        <fullName evidence="5">BHLH domain-containing protein</fullName>
    </recommendedName>
</protein>
<dbReference type="GO" id="GO:0000981">
    <property type="term" value="F:DNA-binding transcription factor activity, RNA polymerase II-specific"/>
    <property type="evidence" value="ECO:0007669"/>
    <property type="project" value="TreeGrafter"/>
</dbReference>
<dbReference type="Proteomes" id="UP000824469">
    <property type="component" value="Unassembled WGS sequence"/>
</dbReference>
<dbReference type="Pfam" id="PF00010">
    <property type="entry name" value="HLH"/>
    <property type="match status" value="1"/>
</dbReference>
<dbReference type="InterPro" id="IPR011598">
    <property type="entry name" value="bHLH_dom"/>
</dbReference>
<sequence>MCAFQDFLCFSNCSGILPREGLFEFPICSDDGFFMVTDDVIMEKSDSKVVSHSANKQQLPSCSDDGFFFPTNDVVIENNDFKKLSRQGNEPQLLSCSDDGLFLPTNDVVIENSDFKKLSHNANERQRRKKLNELYATLRSLLPHANTKKKLGVPAVVSGVLKYIPRLQNQIVNLARKRDQLLTARKFSEPAASSLNFDQRLEGMGNLFDVGVNINPVTKMEVVVTIQSPPFLFSNLLVLFNRENLDVLYASTFVSDHMVWHTIQLKVTYTSCNLI</sequence>